<gene>
    <name evidence="2" type="ORF">ACFSTG_03305</name>
</gene>
<dbReference type="EMBL" id="JBHULT010000006">
    <property type="protein sequence ID" value="MFD2516909.1"/>
    <property type="molecule type" value="Genomic_DNA"/>
</dbReference>
<accession>A0ABW5ITZ0</accession>
<dbReference type="RefSeq" id="WP_380748451.1">
    <property type="nucleotide sequence ID" value="NZ_JBHULT010000006.1"/>
</dbReference>
<dbReference type="InterPro" id="IPR011990">
    <property type="entry name" value="TPR-like_helical_dom_sf"/>
</dbReference>
<evidence type="ECO:0000313" key="2">
    <source>
        <dbReference type="EMBL" id="MFD2516909.1"/>
    </source>
</evidence>
<dbReference type="SUPFAM" id="SSF48452">
    <property type="entry name" value="TPR-like"/>
    <property type="match status" value="1"/>
</dbReference>
<name>A0ABW5ITZ0_9FLAO</name>
<dbReference type="Gene3D" id="1.25.40.390">
    <property type="match status" value="1"/>
</dbReference>
<sequence>MKKIKLTFMAAFALMFASCSDFNTDLDVPYAENPTREQLGTESTADRLFQNWYNTINNYNGPGLVLATMADQGTMSWGNQGMRDMSSEPRIAWNNSSTYSYSVVTEAYFNSFYAILADANAITTGVLGEMEFSDRDKYESVARFGQGASIGYLALVFDQVWISDETGVLNDGEPVGYMEAVEFALARLDEAIAAADRGDFAFDANDGFVHGQSFNSEEWSEFLNTLAARILVNSARNKQQRENLDWQRVLDYTQNGLTYDFAVGQDGWIDWWPDWIGYSIYPGWGRIDMRIIGLMDESYPSYWPAGETTLPPASSEDDRLESDFEYKTSQDFPADRGTYHWSTYRHSRYDDWLTSGFTTDLYEMLEAENELYKAEAHLQLGNLAEAAAIINAGSRVERGGLPPVAVDEDAIAEAIHYERMIELINTGMGLGFFEMRGNDLLQEGTPLHFPVPGSALDAAGIPIYTFGGTTGVPGEDYSTGGWR</sequence>
<reference evidence="3" key="1">
    <citation type="journal article" date="2019" name="Int. J. Syst. Evol. Microbiol.">
        <title>The Global Catalogue of Microorganisms (GCM) 10K type strain sequencing project: providing services to taxonomists for standard genome sequencing and annotation.</title>
        <authorList>
            <consortium name="The Broad Institute Genomics Platform"/>
            <consortium name="The Broad Institute Genome Sequencing Center for Infectious Disease"/>
            <person name="Wu L."/>
            <person name="Ma J."/>
        </authorList>
    </citation>
    <scope>NUCLEOTIDE SEQUENCE [LARGE SCALE GENOMIC DNA]</scope>
    <source>
        <strain evidence="3">KCTC 42585</strain>
    </source>
</reference>
<organism evidence="2 3">
    <name type="scientific">Salinimicrobium flavum</name>
    <dbReference type="NCBI Taxonomy" id="1737065"/>
    <lineage>
        <taxon>Bacteria</taxon>
        <taxon>Pseudomonadati</taxon>
        <taxon>Bacteroidota</taxon>
        <taxon>Flavobacteriia</taxon>
        <taxon>Flavobacteriales</taxon>
        <taxon>Flavobacteriaceae</taxon>
        <taxon>Salinimicrobium</taxon>
    </lineage>
</organism>
<feature type="chain" id="PRO_5046519515" evidence="1">
    <location>
        <begin position="24"/>
        <end position="483"/>
    </location>
</feature>
<proteinExistence type="predicted"/>
<comment type="caution">
    <text evidence="2">The sequence shown here is derived from an EMBL/GenBank/DDBJ whole genome shotgun (WGS) entry which is preliminary data.</text>
</comment>
<dbReference type="PROSITE" id="PS51257">
    <property type="entry name" value="PROKAR_LIPOPROTEIN"/>
    <property type="match status" value="1"/>
</dbReference>
<feature type="signal peptide" evidence="1">
    <location>
        <begin position="1"/>
        <end position="23"/>
    </location>
</feature>
<evidence type="ECO:0000313" key="3">
    <source>
        <dbReference type="Proteomes" id="UP001597468"/>
    </source>
</evidence>
<protein>
    <submittedName>
        <fullName evidence="2">RagB/SusD family nutrient uptake outer membrane protein</fullName>
    </submittedName>
</protein>
<evidence type="ECO:0000256" key="1">
    <source>
        <dbReference type="SAM" id="SignalP"/>
    </source>
</evidence>
<dbReference type="Proteomes" id="UP001597468">
    <property type="component" value="Unassembled WGS sequence"/>
</dbReference>
<keyword evidence="3" id="KW-1185">Reference proteome</keyword>
<keyword evidence="1" id="KW-0732">Signal</keyword>